<dbReference type="AlphaFoldDB" id="A0A1I4LJQ3"/>
<evidence type="ECO:0000313" key="2">
    <source>
        <dbReference type="Proteomes" id="UP000199668"/>
    </source>
</evidence>
<name>A0A1I4LJQ3_9BACI</name>
<organism evidence="1 2">
    <name type="scientific">Salibacterium qingdaonense</name>
    <dbReference type="NCBI Taxonomy" id="266892"/>
    <lineage>
        <taxon>Bacteria</taxon>
        <taxon>Bacillati</taxon>
        <taxon>Bacillota</taxon>
        <taxon>Bacilli</taxon>
        <taxon>Bacillales</taxon>
        <taxon>Bacillaceae</taxon>
    </lineage>
</organism>
<evidence type="ECO:0000313" key="1">
    <source>
        <dbReference type="EMBL" id="SFL91121.1"/>
    </source>
</evidence>
<keyword evidence="2" id="KW-1185">Reference proteome</keyword>
<accession>A0A1I4LJQ3</accession>
<dbReference type="OrthoDB" id="2963177at2"/>
<reference evidence="1 2" key="1">
    <citation type="submission" date="2016-10" db="EMBL/GenBank/DDBJ databases">
        <authorList>
            <person name="de Groot N.N."/>
        </authorList>
    </citation>
    <scope>NUCLEOTIDE SEQUENCE [LARGE SCALE GENOMIC DNA]</scope>
    <source>
        <strain evidence="1 2">CGMCC 1.6134</strain>
    </source>
</reference>
<dbReference type="Proteomes" id="UP000199668">
    <property type="component" value="Unassembled WGS sequence"/>
</dbReference>
<dbReference type="STRING" id="266892.SAMN04488054_10811"/>
<gene>
    <name evidence="1" type="ORF">SAMN04488054_10811</name>
</gene>
<dbReference type="RefSeq" id="WP_090926569.1">
    <property type="nucleotide sequence ID" value="NZ_FOTY01000008.1"/>
</dbReference>
<dbReference type="EMBL" id="FOTY01000008">
    <property type="protein sequence ID" value="SFL91121.1"/>
    <property type="molecule type" value="Genomic_DNA"/>
</dbReference>
<sequence>MSISISFYPEINDKLFEKLGVQNGEYHFSYMKNRDVYLNTQYPDENRMRDIVFIEDPGSEWDVDQHNLKIEKEVQINNPRFLFGSNGVAPRSAELGVGVIWSCKAAGVRGAEEIQVIRSDSPAPLNCNVQLNFPKSTLKSEIVLETVVYIKKSGIPEEDEKMLGNESGLLLGTINHTEIILEGSGSEFPVVEVYEPSMPLWWVECLWTDPQEDPFDEEHVKLCINRGHKNYKRLYEGNVIKDPDLFIEIMASALEIIIRKVKESDYWFDIIANYNNLPGSIGEALYYFKSTFNWDFSSPENLSLHIRQYLENNL</sequence>
<proteinExistence type="predicted"/>
<protein>
    <submittedName>
        <fullName evidence="1">Uncharacterized protein</fullName>
    </submittedName>
</protein>